<dbReference type="Pfam" id="PF00082">
    <property type="entry name" value="Peptidase_S8"/>
    <property type="match status" value="1"/>
</dbReference>
<dbReference type="InterPro" id="IPR036852">
    <property type="entry name" value="Peptidase_S8/S53_dom_sf"/>
</dbReference>
<dbReference type="NCBIfam" id="TIGR03501">
    <property type="entry name" value="GlyGly_CTERM"/>
    <property type="match status" value="1"/>
</dbReference>
<feature type="signal peptide" evidence="6">
    <location>
        <begin position="1"/>
        <end position="23"/>
    </location>
</feature>
<keyword evidence="2" id="KW-0645">Protease</keyword>
<dbReference type="RefSeq" id="WP_264725024.1">
    <property type="nucleotide sequence ID" value="NZ_JAPDMX010000003.1"/>
</dbReference>
<dbReference type="PANTHER" id="PTHR43806:SF11">
    <property type="entry name" value="CEREVISIN-RELATED"/>
    <property type="match status" value="1"/>
</dbReference>
<evidence type="ECO:0000259" key="7">
    <source>
        <dbReference type="PROSITE" id="PS50268"/>
    </source>
</evidence>
<evidence type="ECO:0000256" key="5">
    <source>
        <dbReference type="PROSITE-ProRule" id="PRU01240"/>
    </source>
</evidence>
<dbReference type="PROSITE" id="PS50268">
    <property type="entry name" value="CADHERIN_2"/>
    <property type="match status" value="1"/>
</dbReference>
<feature type="chain" id="PRO_5045367604" evidence="6">
    <location>
        <begin position="24"/>
        <end position="1259"/>
    </location>
</feature>
<dbReference type="InterPro" id="IPR000209">
    <property type="entry name" value="Peptidase_S8/S53_dom"/>
</dbReference>
<feature type="domain" description="Cadherin" evidence="7">
    <location>
        <begin position="1032"/>
        <end position="1141"/>
    </location>
</feature>
<accession>A0ABT3I634</accession>
<dbReference type="InterPro" id="IPR015919">
    <property type="entry name" value="Cadherin-like_sf"/>
</dbReference>
<proteinExistence type="inferred from homology"/>
<dbReference type="InterPro" id="IPR002126">
    <property type="entry name" value="Cadherin-like_dom"/>
</dbReference>
<reference evidence="8" key="1">
    <citation type="submission" date="2022-10" db="EMBL/GenBank/DDBJ databases">
        <title>Shewanella flava sp. nov, isolated from the estuary of the Fenhe River into the Yellow River.</title>
        <authorList>
            <person name="Li Y."/>
        </authorList>
    </citation>
    <scope>NUCLEOTIDE SEQUENCE</scope>
    <source>
        <strain evidence="8">FYR11-62</strain>
    </source>
</reference>
<dbReference type="InterPro" id="IPR050131">
    <property type="entry name" value="Peptidase_S8_subtilisin-like"/>
</dbReference>
<evidence type="ECO:0000313" key="9">
    <source>
        <dbReference type="Proteomes" id="UP001163714"/>
    </source>
</evidence>
<keyword evidence="4" id="KW-0720">Serine protease</keyword>
<evidence type="ECO:0000313" key="8">
    <source>
        <dbReference type="EMBL" id="MCW3171517.1"/>
    </source>
</evidence>
<dbReference type="Proteomes" id="UP001163714">
    <property type="component" value="Unassembled WGS sequence"/>
</dbReference>
<dbReference type="InterPro" id="IPR020008">
    <property type="entry name" value="GlyGly_CTERM"/>
</dbReference>
<sequence length="1259" mass="135618">MKFKKCTLALCVSTAILSGALQAEIQTDSVSAFTGVQQQERTTYALYLNSAAAIELQGNKLNYKQRLAEVAKFQDQVFNKIKAIDPQAKLVARSSLVASMINVELQSSAIGQVKALEAVQQVFNANNTSSVKFTQNVKAVEQNVSVMADEEVALLTPYTGNESAGTGVNVAIISTGIDYTLPIFGGSGVYGEDNDPETPPPAGSYLEALENGAIEYSGFPTSVVAGGWDFSSENYGNDANPIDQNLSYESWDGWVYPTGMGTELASIVHQLAPGAKLHAYKVSNVSGASWDPSYITAAGPTLDKIISAFEHALDPNQDGDISDRIDIALLEASGAGAFFDIDGNASVSLLQLLIERVSAQGVTVITHAGNLAEYSLYGDAEAKHRNWISAEGSATSAITVGAVKFADDGETLVVPEWAAMGPVRGSQTLKPEIVTFTDNQPVAKISNADETAAKLGLRSDSMAGVARIAAAAAVIKSQFPGFGPAEIKAILANTANINSILESDGVTPAEIYSIGHGVENIDAAISSPVVAWESTSSQPYVQFGMHEVADSVTVQKNITLRNLSDTAQTYEVSFKMVGDKAAHAALTLSLPESVSIPAHSSVVIPVTMMVDGSKLPQWPLVMTTDHVDEKLKATELNGYISLVSEGNPELNLGWMIKARNNTTITKRPNAIEFPTYLGWNPDTFQTEYNHLAWGRELYADDQFGNGGYLAYVASFVNNSKTATTFQAYPLILQNRSVRSDLENVKGHKIKAVGGAIFDEPMCSSGKKLNIAVSLFDRADVAIANYQDRGPQLFAYDLFLESVVKDNGWDKSFADGSIWDEALQVNQPRVSLNTKGQPVTYVIDYNIPYDWSNPNGRMKESKLPTYFANNGKNVISQVCLDEMYHHELDSVEDFDQNFGFHIQTDRHTGKEINEPIAQFNPIRGGTYSVEQSCYFDWMTNEQVCTDLANDRTVHVGFATKSEDQAVGDLAFKQTFTAQPGEEVYIASVGAVGQGGIGDTPKPVEFMVMSVNDDFMQVGNNSLLDEDGNVVAKAQAGQVFYVEENAPAGTIVGKVELDTQGFFSYGSTEWEAFLLHITNTLVGTPFAVNQQTHELYVVNPDAIDYENNHEFAIKLTAQLGNSVGETETIKVMVNDVNDIAPVVNEEVAASLPTPQLTFKQGESASFTLNIGGLFTDAENNPLSYTVAGSGFSALSITGTEVSGQLDTEGSHQFTVTASDGEHEVSHTLMVESSFEPESDSGGSLGMLSLLFAGLVAFRRRF</sequence>
<evidence type="ECO:0000256" key="3">
    <source>
        <dbReference type="ARBA" id="ARBA00022801"/>
    </source>
</evidence>
<keyword evidence="9" id="KW-1185">Reference proteome</keyword>
<dbReference type="EMBL" id="JAPDMX010000003">
    <property type="protein sequence ID" value="MCW3171517.1"/>
    <property type="molecule type" value="Genomic_DNA"/>
</dbReference>
<dbReference type="PANTHER" id="PTHR43806">
    <property type="entry name" value="PEPTIDASE S8"/>
    <property type="match status" value="1"/>
</dbReference>
<evidence type="ECO:0000256" key="2">
    <source>
        <dbReference type="ARBA" id="ARBA00022670"/>
    </source>
</evidence>
<dbReference type="PROSITE" id="PS51892">
    <property type="entry name" value="SUBTILASE"/>
    <property type="match status" value="1"/>
</dbReference>
<keyword evidence="3" id="KW-0378">Hydrolase</keyword>
<protein>
    <submittedName>
        <fullName evidence="8">S8 family serine peptidase</fullName>
    </submittedName>
</protein>
<dbReference type="SUPFAM" id="SSF52743">
    <property type="entry name" value="Subtilisin-like"/>
    <property type="match status" value="1"/>
</dbReference>
<name>A0ABT3I634_9GAMM</name>
<evidence type="ECO:0000256" key="1">
    <source>
        <dbReference type="ARBA" id="ARBA00011073"/>
    </source>
</evidence>
<gene>
    <name evidence="8" type="ORF">OHT75_03360</name>
</gene>
<keyword evidence="6" id="KW-0732">Signal</keyword>
<dbReference type="SUPFAM" id="SSF49313">
    <property type="entry name" value="Cadherin-like"/>
    <property type="match status" value="1"/>
</dbReference>
<evidence type="ECO:0000256" key="4">
    <source>
        <dbReference type="ARBA" id="ARBA00022825"/>
    </source>
</evidence>
<comment type="caution">
    <text evidence="5">Lacks conserved residue(s) required for the propagation of feature annotation.</text>
</comment>
<evidence type="ECO:0000256" key="6">
    <source>
        <dbReference type="SAM" id="SignalP"/>
    </source>
</evidence>
<dbReference type="Gene3D" id="3.40.50.200">
    <property type="entry name" value="Peptidase S8/S53 domain"/>
    <property type="match status" value="1"/>
</dbReference>
<comment type="caution">
    <text evidence="8">The sequence shown here is derived from an EMBL/GenBank/DDBJ whole genome shotgun (WGS) entry which is preliminary data.</text>
</comment>
<dbReference type="Gene3D" id="2.60.40.60">
    <property type="entry name" value="Cadherins"/>
    <property type="match status" value="1"/>
</dbReference>
<comment type="similarity">
    <text evidence="1 5">Belongs to the peptidase S8 family.</text>
</comment>
<organism evidence="8 9">
    <name type="scientific">Shewanella subflava</name>
    <dbReference type="NCBI Taxonomy" id="2986476"/>
    <lineage>
        <taxon>Bacteria</taxon>
        <taxon>Pseudomonadati</taxon>
        <taxon>Pseudomonadota</taxon>
        <taxon>Gammaproteobacteria</taxon>
        <taxon>Alteromonadales</taxon>
        <taxon>Shewanellaceae</taxon>
        <taxon>Shewanella</taxon>
    </lineage>
</organism>